<dbReference type="InterPro" id="IPR051829">
    <property type="entry name" value="Multiheme_Cytochr_ET"/>
</dbReference>
<evidence type="ECO:0000259" key="4">
    <source>
        <dbReference type="Pfam" id="PF22113"/>
    </source>
</evidence>
<reference evidence="5 6" key="1">
    <citation type="journal article" date="2012" name="Antonie Van Leeuwenhoek">
        <title>Shewanella litorisediminis sp. nov., a gammaproteobacterium isolated from a tidal flat sediment.</title>
        <authorList>
            <person name="Lee M.H."/>
            <person name="Yoon J.H."/>
        </authorList>
    </citation>
    <scope>NUCLEOTIDE SEQUENCE [LARGE SCALE GENOMIC DNA]</scope>
    <source>
        <strain evidence="5 6">SMK1-12</strain>
    </source>
</reference>
<dbReference type="InterPro" id="IPR054337">
    <property type="entry name" value="Mtrc-MtrF-like_dom_II/IV"/>
</dbReference>
<dbReference type="NCBIfam" id="TIGR03507">
    <property type="entry name" value="decahem_SO1788"/>
    <property type="match status" value="1"/>
</dbReference>
<dbReference type="PANTHER" id="PTHR35038:SF6">
    <property type="entry name" value="SURFACE LOCALIZED DECAHEME CYTOCHROME C LIPOPROTEIN"/>
    <property type="match status" value="1"/>
</dbReference>
<dbReference type="Gene3D" id="3.90.10.10">
    <property type="entry name" value="Cytochrome C3"/>
    <property type="match status" value="1"/>
</dbReference>
<feature type="chain" id="PRO_5045186994" evidence="2">
    <location>
        <begin position="23"/>
        <end position="665"/>
    </location>
</feature>
<dbReference type="InterPro" id="IPR020014">
    <property type="entry name" value="Decahaem_cyt-c_OmcA/MtrC"/>
</dbReference>
<dbReference type="SUPFAM" id="SSF48695">
    <property type="entry name" value="Multiheme cytochromes"/>
    <property type="match status" value="1"/>
</dbReference>
<evidence type="ECO:0000256" key="2">
    <source>
        <dbReference type="SAM" id="SignalP"/>
    </source>
</evidence>
<dbReference type="RefSeq" id="WP_203326525.1">
    <property type="nucleotide sequence ID" value="NZ_CP069213.1"/>
</dbReference>
<evidence type="ECO:0000259" key="3">
    <source>
        <dbReference type="Pfam" id="PF22111"/>
    </source>
</evidence>
<evidence type="ECO:0000313" key="6">
    <source>
        <dbReference type="Proteomes" id="UP000596252"/>
    </source>
</evidence>
<accession>A0ABX7G6Y0</accession>
<dbReference type="Proteomes" id="UP000596252">
    <property type="component" value="Chromosome"/>
</dbReference>
<protein>
    <submittedName>
        <fullName evidence="5">OmcA/MtrC family decaheme c-type cytochrome</fullName>
    </submittedName>
</protein>
<dbReference type="InterPro" id="IPR054334">
    <property type="entry name" value="MtrC-MtrF_dom_I"/>
</dbReference>
<feature type="signal peptide" evidence="2">
    <location>
        <begin position="1"/>
        <end position="22"/>
    </location>
</feature>
<evidence type="ECO:0000313" key="5">
    <source>
        <dbReference type="EMBL" id="QRH02945.1"/>
    </source>
</evidence>
<evidence type="ECO:0000256" key="1">
    <source>
        <dbReference type="ARBA" id="ARBA00022729"/>
    </source>
</evidence>
<sequence length="665" mass="70712">MMNTQKTKIALLMAASAIGLTACGGSDGSDGNPGNPGGEPAGAIAELHFTFDNTRINDGITNVEFTVTNEEDKPVIGLQKMRFYAEQLLPEGATGAGNSSQWEYLLDETCDLPAGKCPGTFVDHKNGRYSYTFGTNLADSTRSEYKAQLAQRLVIRNYNVPLPDGTTVPGTTALTDFMGDSGAEAFYSRKIVATDSCNACHGDVQEAGHMTGDVNFCASCHTPGRVSDGKEFNVFIHDIHFTLDDTDNKIKPAFGVAALENCQSCHVEKEAAPDWANWSRIPTAQSCGSCHTNIDFAAGKGHSMQADNSNCVACHNSDWTAELHTAQSKAAKEVVAKLGMSTTLVGNEDNTATLTLAITDTAGNAVDATGLMSKIQRVETITNVGPNFPIMGYNRSPGNGQKKVVKDLVKSGALQADVTLVDGKLVYTTPVLPFGAGDANTAFTFIGLEMCVSGTEFVDCGDGVATQSMKAQLAHGTKAGETANFRHIDSVNFATCQGCHGETFDIHKGYHTGFIMSEQLGREVNGKLTVGVDACVTCHTPDGTYGNGANKGAFEMKLHVVHGQEGVFNDCRQCHNDFNLDAFKVKGALATSVEQVTPETKVSKYTTPITATCTSCHSTESIGHGLTNMGAIVDGDYVEANQAAQQETCFFCHKPTVTDHTVVKM</sequence>
<feature type="domain" description="Outer membrane cytochrome MtrC/MtrF-like" evidence="4">
    <location>
        <begin position="189"/>
        <end position="325"/>
    </location>
</feature>
<keyword evidence="6" id="KW-1185">Reference proteome</keyword>
<dbReference type="EMBL" id="CP069213">
    <property type="protein sequence ID" value="QRH02945.1"/>
    <property type="molecule type" value="Genomic_DNA"/>
</dbReference>
<keyword evidence="1 2" id="KW-0732">Signal</keyword>
<proteinExistence type="predicted"/>
<name>A0ABX7G6Y0_9GAMM</name>
<dbReference type="InterPro" id="IPR036280">
    <property type="entry name" value="Multihaem_cyt_sf"/>
</dbReference>
<gene>
    <name evidence="5" type="ORF">JQC75_05930</name>
</gene>
<dbReference type="PANTHER" id="PTHR35038">
    <property type="entry name" value="DISSIMILATORY SULFITE REDUCTASE SIRA"/>
    <property type="match status" value="1"/>
</dbReference>
<feature type="domain" description="Outer membrane cytochrome MtrC/MtrF-like" evidence="4">
    <location>
        <begin position="491"/>
        <end position="657"/>
    </location>
</feature>
<dbReference type="Gene3D" id="1.10.720.180">
    <property type="match status" value="1"/>
</dbReference>
<dbReference type="Pfam" id="PF22113">
    <property type="entry name" value="Mtrc-MtrF_II-IV_dom"/>
    <property type="match status" value="2"/>
</dbReference>
<dbReference type="CDD" id="cd08168">
    <property type="entry name" value="Cytochrom_C3"/>
    <property type="match status" value="1"/>
</dbReference>
<dbReference type="Pfam" id="PF22111">
    <property type="entry name" value="MtrC-MtrF_N"/>
    <property type="match status" value="1"/>
</dbReference>
<dbReference type="PROSITE" id="PS51257">
    <property type="entry name" value="PROKAR_LIPOPROTEIN"/>
    <property type="match status" value="1"/>
</dbReference>
<feature type="domain" description="Decaheme cytochrome c component MtrC/MtrF" evidence="3">
    <location>
        <begin position="57"/>
        <end position="181"/>
    </location>
</feature>
<organism evidence="5 6">
    <name type="scientific">Shewanella litorisediminis</name>
    <dbReference type="NCBI Taxonomy" id="1173586"/>
    <lineage>
        <taxon>Bacteria</taxon>
        <taxon>Pseudomonadati</taxon>
        <taxon>Pseudomonadota</taxon>
        <taxon>Gammaproteobacteria</taxon>
        <taxon>Alteromonadales</taxon>
        <taxon>Shewanellaceae</taxon>
        <taxon>Shewanella</taxon>
    </lineage>
</organism>